<dbReference type="AlphaFoldDB" id="A0AAD6F2T3"/>
<organism evidence="2 3">
    <name type="scientific">Pogonophryne albipinna</name>
    <dbReference type="NCBI Taxonomy" id="1090488"/>
    <lineage>
        <taxon>Eukaryota</taxon>
        <taxon>Metazoa</taxon>
        <taxon>Chordata</taxon>
        <taxon>Craniata</taxon>
        <taxon>Vertebrata</taxon>
        <taxon>Euteleostomi</taxon>
        <taxon>Actinopterygii</taxon>
        <taxon>Neopterygii</taxon>
        <taxon>Teleostei</taxon>
        <taxon>Neoteleostei</taxon>
        <taxon>Acanthomorphata</taxon>
        <taxon>Eupercaria</taxon>
        <taxon>Perciformes</taxon>
        <taxon>Notothenioidei</taxon>
        <taxon>Pogonophryne</taxon>
    </lineage>
</organism>
<dbReference type="EMBL" id="JAPTMU010000342">
    <property type="protein sequence ID" value="KAJ4919091.1"/>
    <property type="molecule type" value="Genomic_DNA"/>
</dbReference>
<evidence type="ECO:0000313" key="2">
    <source>
        <dbReference type="EMBL" id="KAJ4919091.1"/>
    </source>
</evidence>
<proteinExistence type="predicted"/>
<evidence type="ECO:0000256" key="1">
    <source>
        <dbReference type="SAM" id="MobiDB-lite"/>
    </source>
</evidence>
<dbReference type="Proteomes" id="UP001219934">
    <property type="component" value="Unassembled WGS sequence"/>
</dbReference>
<protein>
    <submittedName>
        <fullName evidence="2">Uncharacterized protein</fullName>
    </submittedName>
</protein>
<sequence length="278" mass="31403">SPVGESSPGSPASLLLVSCSACRSASASIICSTEWSCSLCQDLSDPVDPFSSQRPGPPPHLHLQDQRRCESLLLLLRVAGGPRLAQSSLSAISERLSSSYRSVSEFKSDVRKLFSTLQDDDFSDKLREEVRRRWKRGSRLEEQEVVRQEQEVVRQEQEVVRQEQEVVRQEQEVVRQEQEVPGEEQEVVRQEQEVPGEEQEVNGRASRLSQTRKRLRDLLMETARSKRARTEPQRPEPNPGILGNGVLSVKYLLNKDLRLESSGPFTPTITFTPNIEGK</sequence>
<gene>
    <name evidence="2" type="ORF">JOQ06_004194</name>
</gene>
<comment type="caution">
    <text evidence="2">The sequence shown here is derived from an EMBL/GenBank/DDBJ whole genome shotgun (WGS) entry which is preliminary data.</text>
</comment>
<feature type="non-terminal residue" evidence="2">
    <location>
        <position position="1"/>
    </location>
</feature>
<evidence type="ECO:0000313" key="3">
    <source>
        <dbReference type="Proteomes" id="UP001219934"/>
    </source>
</evidence>
<keyword evidence="3" id="KW-1185">Reference proteome</keyword>
<accession>A0AAD6F2T3</accession>
<feature type="region of interest" description="Disordered" evidence="1">
    <location>
        <begin position="177"/>
        <end position="244"/>
    </location>
</feature>
<reference evidence="2" key="1">
    <citation type="submission" date="2022-11" db="EMBL/GenBank/DDBJ databases">
        <title>Chromosome-level genome of Pogonophryne albipinna.</title>
        <authorList>
            <person name="Jo E."/>
        </authorList>
    </citation>
    <scope>NUCLEOTIDE SEQUENCE</scope>
    <source>
        <strain evidence="2">SGF0006</strain>
        <tissue evidence="2">Muscle</tissue>
    </source>
</reference>
<name>A0AAD6F2T3_9TELE</name>